<dbReference type="EMBL" id="JAEPBG010000006">
    <property type="protein sequence ID" value="MBK4736084.1"/>
    <property type="molecule type" value="Genomic_DNA"/>
</dbReference>
<evidence type="ECO:0000313" key="3">
    <source>
        <dbReference type="Proteomes" id="UP000622890"/>
    </source>
</evidence>
<reference evidence="2" key="1">
    <citation type="submission" date="2021-01" db="EMBL/GenBank/DDBJ databases">
        <title>Genome sequence of strain Noviherbaspirillum sp. DKR-6.</title>
        <authorList>
            <person name="Chaudhary D.K."/>
        </authorList>
    </citation>
    <scope>NUCLEOTIDE SEQUENCE</scope>
    <source>
        <strain evidence="2">DKR-6</strain>
    </source>
</reference>
<evidence type="ECO:0000313" key="2">
    <source>
        <dbReference type="EMBL" id="MBK4736084.1"/>
    </source>
</evidence>
<evidence type="ECO:0000256" key="1">
    <source>
        <dbReference type="SAM" id="Phobius"/>
    </source>
</evidence>
<accession>A0A934SV04</accession>
<comment type="caution">
    <text evidence="2">The sequence shown here is derived from an EMBL/GenBank/DDBJ whole genome shotgun (WGS) entry which is preliminary data.</text>
</comment>
<dbReference type="AlphaFoldDB" id="A0A934SV04"/>
<keyword evidence="3" id="KW-1185">Reference proteome</keyword>
<gene>
    <name evidence="2" type="ORF">JJB74_15790</name>
</gene>
<feature type="transmembrane region" description="Helical" evidence="1">
    <location>
        <begin position="170"/>
        <end position="195"/>
    </location>
</feature>
<dbReference type="Proteomes" id="UP000622890">
    <property type="component" value="Unassembled WGS sequence"/>
</dbReference>
<keyword evidence="1" id="KW-1133">Transmembrane helix</keyword>
<feature type="transmembrane region" description="Helical" evidence="1">
    <location>
        <begin position="128"/>
        <end position="150"/>
    </location>
</feature>
<keyword evidence="1" id="KW-0472">Membrane</keyword>
<feature type="transmembrane region" description="Helical" evidence="1">
    <location>
        <begin position="327"/>
        <end position="344"/>
    </location>
</feature>
<name>A0A934SV04_9BURK</name>
<organism evidence="2 3">
    <name type="scientific">Noviherbaspirillum pedocola</name>
    <dbReference type="NCBI Taxonomy" id="2801341"/>
    <lineage>
        <taxon>Bacteria</taxon>
        <taxon>Pseudomonadati</taxon>
        <taxon>Pseudomonadota</taxon>
        <taxon>Betaproteobacteria</taxon>
        <taxon>Burkholderiales</taxon>
        <taxon>Oxalobacteraceae</taxon>
        <taxon>Noviherbaspirillum</taxon>
    </lineage>
</organism>
<dbReference type="RefSeq" id="WP_200593178.1">
    <property type="nucleotide sequence ID" value="NZ_JAEPBG010000006.1"/>
</dbReference>
<keyword evidence="1" id="KW-0812">Transmembrane</keyword>
<evidence type="ECO:0008006" key="4">
    <source>
        <dbReference type="Google" id="ProtNLM"/>
    </source>
</evidence>
<proteinExistence type="predicted"/>
<protein>
    <recommendedName>
        <fullName evidence="4">General secretion pathway protein</fullName>
    </recommendedName>
</protein>
<sequence length="366" mass="41006">MKRLMHHMAFSRARRGFNARRESFYIDLAEAIDDNESITLFFAQRRDFCVAQGLSGMRLIYDTMLLRLNEKEGRLSHVLEPIVPSGDMVSLAANDHAQDDRNRADDLRSLATSITRGRMMFAILRKALAGPAMAAPVIIAFPILIALFFIPQYEAIAPPSEWGRWGRSLYAFSMLLRTHGVLLAAMAPAGAYAFFKSFSLWRGSLRKRFDRHLPYSLYRDFVGTSFLTALARLTKARVGISEALAILEEKATPWLAWHIGQIRDNLQARPDDYAAAFDTGLFAPDIHLRLVTYAERSRGDFSEGLTRLGTDGLVYVHASVERSGSRLTVAALLVAVAVLAYFYGGNTMISRNVSQIVQERTDALSY</sequence>